<name>A0A9W9RUZ8_PENBR</name>
<dbReference type="Proteomes" id="UP001148299">
    <property type="component" value="Unassembled WGS sequence"/>
</dbReference>
<proteinExistence type="predicted"/>
<protein>
    <submittedName>
        <fullName evidence="2">Uncharacterized protein</fullName>
    </submittedName>
</protein>
<feature type="region of interest" description="Disordered" evidence="1">
    <location>
        <begin position="34"/>
        <end position="61"/>
    </location>
</feature>
<reference evidence="2" key="1">
    <citation type="submission" date="2022-12" db="EMBL/GenBank/DDBJ databases">
        <authorList>
            <person name="Petersen C."/>
        </authorList>
    </citation>
    <scope>NUCLEOTIDE SEQUENCE</scope>
    <source>
        <strain evidence="2">IBT 35675</strain>
    </source>
</reference>
<comment type="caution">
    <text evidence="2">The sequence shown here is derived from an EMBL/GenBank/DDBJ whole genome shotgun (WGS) entry which is preliminary data.</text>
</comment>
<evidence type="ECO:0000313" key="3">
    <source>
        <dbReference type="Proteomes" id="UP001148299"/>
    </source>
</evidence>
<evidence type="ECO:0000256" key="1">
    <source>
        <dbReference type="SAM" id="MobiDB-lite"/>
    </source>
</evidence>
<dbReference type="AlphaFoldDB" id="A0A9W9RUZ8"/>
<accession>A0A9W9RUZ8</accession>
<organism evidence="2 3">
    <name type="scientific">Penicillium brevicompactum</name>
    <dbReference type="NCBI Taxonomy" id="5074"/>
    <lineage>
        <taxon>Eukaryota</taxon>
        <taxon>Fungi</taxon>
        <taxon>Dikarya</taxon>
        <taxon>Ascomycota</taxon>
        <taxon>Pezizomycotina</taxon>
        <taxon>Eurotiomycetes</taxon>
        <taxon>Eurotiomycetidae</taxon>
        <taxon>Eurotiales</taxon>
        <taxon>Aspergillaceae</taxon>
        <taxon>Penicillium</taxon>
    </lineage>
</organism>
<dbReference type="EMBL" id="JAPZBR010000001">
    <property type="protein sequence ID" value="KAJ5366651.1"/>
    <property type="molecule type" value="Genomic_DNA"/>
</dbReference>
<reference evidence="2" key="2">
    <citation type="journal article" date="2023" name="IMA Fungus">
        <title>Comparative genomic study of the Penicillium genus elucidates a diverse pangenome and 15 lateral gene transfer events.</title>
        <authorList>
            <person name="Petersen C."/>
            <person name="Sorensen T."/>
            <person name="Nielsen M.R."/>
            <person name="Sondergaard T.E."/>
            <person name="Sorensen J.L."/>
            <person name="Fitzpatrick D.A."/>
            <person name="Frisvad J.C."/>
            <person name="Nielsen K.L."/>
        </authorList>
    </citation>
    <scope>NUCLEOTIDE SEQUENCE</scope>
    <source>
        <strain evidence="2">IBT 35675</strain>
    </source>
</reference>
<sequence>MEDDVHDIIAELCKIDAARDEFRLGDGIWFDNHTNSFNPRGGSETNANQPSGIHRPQPNQFSIHRVYGNTNNFKW</sequence>
<keyword evidence="3" id="KW-1185">Reference proteome</keyword>
<evidence type="ECO:0000313" key="2">
    <source>
        <dbReference type="EMBL" id="KAJ5366651.1"/>
    </source>
</evidence>
<gene>
    <name evidence="2" type="ORF">N7541_000592</name>
</gene>